<dbReference type="AlphaFoldDB" id="A0A8X6M512"/>
<reference evidence="2" key="1">
    <citation type="submission" date="2020-07" db="EMBL/GenBank/DDBJ databases">
        <title>Multicomponent nature underlies the extraordinary mechanical properties of spider dragline silk.</title>
        <authorList>
            <person name="Kono N."/>
            <person name="Nakamura H."/>
            <person name="Mori M."/>
            <person name="Yoshida Y."/>
            <person name="Ohtoshi R."/>
            <person name="Malay A.D."/>
            <person name="Moran D.A.P."/>
            <person name="Tomita M."/>
            <person name="Numata K."/>
            <person name="Arakawa K."/>
        </authorList>
    </citation>
    <scope>NUCLEOTIDE SEQUENCE</scope>
</reference>
<keyword evidence="3" id="KW-1185">Reference proteome</keyword>
<feature type="region of interest" description="Disordered" evidence="1">
    <location>
        <begin position="89"/>
        <end position="108"/>
    </location>
</feature>
<sequence length="146" mass="16299">MVAELSACSLIANSSFRHTISFSYIRIALICIGSIATGDRIVRAMPVIIHSLKWVGLTFNMITSSKNFNINSQSAITSRTTTYCNAQDGSSSSFRYSKSGTEQPAPIITDQNETDRGLCLKQSQVALRYVVQRFQMEIFSEEKKDR</sequence>
<gene>
    <name evidence="2" type="ORF">TNCT_357601</name>
</gene>
<evidence type="ECO:0000313" key="3">
    <source>
        <dbReference type="Proteomes" id="UP000887116"/>
    </source>
</evidence>
<evidence type="ECO:0000313" key="2">
    <source>
        <dbReference type="EMBL" id="GFR32277.1"/>
    </source>
</evidence>
<organism evidence="2 3">
    <name type="scientific">Trichonephila clavata</name>
    <name type="common">Joro spider</name>
    <name type="synonym">Nephila clavata</name>
    <dbReference type="NCBI Taxonomy" id="2740835"/>
    <lineage>
        <taxon>Eukaryota</taxon>
        <taxon>Metazoa</taxon>
        <taxon>Ecdysozoa</taxon>
        <taxon>Arthropoda</taxon>
        <taxon>Chelicerata</taxon>
        <taxon>Arachnida</taxon>
        <taxon>Araneae</taxon>
        <taxon>Araneomorphae</taxon>
        <taxon>Entelegynae</taxon>
        <taxon>Araneoidea</taxon>
        <taxon>Nephilidae</taxon>
        <taxon>Trichonephila</taxon>
    </lineage>
</organism>
<feature type="compositionally biased region" description="Low complexity" evidence="1">
    <location>
        <begin position="90"/>
        <end position="99"/>
    </location>
</feature>
<dbReference type="Proteomes" id="UP000887116">
    <property type="component" value="Unassembled WGS sequence"/>
</dbReference>
<evidence type="ECO:0000256" key="1">
    <source>
        <dbReference type="SAM" id="MobiDB-lite"/>
    </source>
</evidence>
<proteinExistence type="predicted"/>
<accession>A0A8X6M512</accession>
<name>A0A8X6M512_TRICU</name>
<dbReference type="EMBL" id="BMAO01019701">
    <property type="protein sequence ID" value="GFR32277.1"/>
    <property type="molecule type" value="Genomic_DNA"/>
</dbReference>
<comment type="caution">
    <text evidence="2">The sequence shown here is derived from an EMBL/GenBank/DDBJ whole genome shotgun (WGS) entry which is preliminary data.</text>
</comment>
<protein>
    <submittedName>
        <fullName evidence="2">Uncharacterized protein</fullName>
    </submittedName>
</protein>